<evidence type="ECO:0000256" key="4">
    <source>
        <dbReference type="ARBA" id="ARBA00022840"/>
    </source>
</evidence>
<keyword evidence="2" id="KW-0813">Transport</keyword>
<dbReference type="InterPro" id="IPR050093">
    <property type="entry name" value="ABC_SmlMolc_Importer"/>
</dbReference>
<dbReference type="InterPro" id="IPR013611">
    <property type="entry name" value="Transp-assoc_OB_typ2"/>
</dbReference>
<dbReference type="SUPFAM" id="SSF52540">
    <property type="entry name" value="P-loop containing nucleoside triphosphate hydrolases"/>
    <property type="match status" value="1"/>
</dbReference>
<accession>A0ABT3H6D2</accession>
<dbReference type="PANTHER" id="PTHR42781">
    <property type="entry name" value="SPERMIDINE/PUTRESCINE IMPORT ATP-BINDING PROTEIN POTA"/>
    <property type="match status" value="1"/>
</dbReference>
<reference evidence="7" key="1">
    <citation type="submission" date="2023-07" db="EMBL/GenBank/DDBJ databases">
        <title>Genome sequencing of Purple Non-Sulfur Bacteria from various extreme environments.</title>
        <authorList>
            <person name="Mayer M."/>
        </authorList>
    </citation>
    <scope>NUCLEOTIDE SEQUENCE [LARGE SCALE GENOMIC DNA]</scope>
    <source>
        <strain evidence="7">DSM 17935</strain>
    </source>
</reference>
<dbReference type="InterPro" id="IPR027417">
    <property type="entry name" value="P-loop_NTPase"/>
</dbReference>
<protein>
    <submittedName>
        <fullName evidence="6">ABC-type Fe3+/spermidine/putrescine transport system ATPase subunit</fullName>
    </submittedName>
</protein>
<keyword evidence="4" id="KW-0067">ATP-binding</keyword>
<evidence type="ECO:0000256" key="3">
    <source>
        <dbReference type="ARBA" id="ARBA00022741"/>
    </source>
</evidence>
<dbReference type="InterPro" id="IPR003439">
    <property type="entry name" value="ABC_transporter-like_ATP-bd"/>
</dbReference>
<dbReference type="SMART" id="SM00382">
    <property type="entry name" value="AAA"/>
    <property type="match status" value="1"/>
</dbReference>
<keyword evidence="7" id="KW-1185">Reference proteome</keyword>
<sequence>MSHLVISAATKTFGAFTALHEIALTAERGDFVALLGPSGCGKSTLLRIIAGLETPDAGTIEIAGRDVTRLAPEKRNVALMFQSYALLPHMTVTENVRFPLRMKGGLPRTDQDEKVEEALGLVQLHDLGGRYPRQLSGGQQQRVALARAIVAEPDVLLLDEPLSNLDARLREDMQVELKRLHQTLGLTTVFVTHDQTEALALADTVVLMNAGRIERKDSPEGIYRNPGTVFAADFIGGANILTITVRRSEHGWSGTLADGTPIPLGDFSGLAPGRHRFMLRKEQVSVSPSDTGLIAISGTLEARNFLGGVTRSAVRAGGQQIIAVGDVTEPLAIGGEVTIGWRREDLVPLAETAAR</sequence>
<evidence type="ECO:0000256" key="2">
    <source>
        <dbReference type="ARBA" id="ARBA00022448"/>
    </source>
</evidence>
<comment type="similarity">
    <text evidence="1">Belongs to the ABC transporter superfamily.</text>
</comment>
<dbReference type="Gene3D" id="3.40.50.300">
    <property type="entry name" value="P-loop containing nucleotide triphosphate hydrolases"/>
    <property type="match status" value="1"/>
</dbReference>
<dbReference type="EMBL" id="JAOQNS010000001">
    <property type="protein sequence ID" value="MCW2305952.1"/>
    <property type="molecule type" value="Genomic_DNA"/>
</dbReference>
<dbReference type="RefSeq" id="WP_264599630.1">
    <property type="nucleotide sequence ID" value="NZ_JAOQNS010000001.1"/>
</dbReference>
<dbReference type="SUPFAM" id="SSF50331">
    <property type="entry name" value="MOP-like"/>
    <property type="match status" value="1"/>
</dbReference>
<feature type="domain" description="ABC transporter" evidence="5">
    <location>
        <begin position="4"/>
        <end position="235"/>
    </location>
</feature>
<evidence type="ECO:0000313" key="7">
    <source>
        <dbReference type="Proteomes" id="UP001209755"/>
    </source>
</evidence>
<dbReference type="Pfam" id="PF08402">
    <property type="entry name" value="TOBE_2"/>
    <property type="match status" value="1"/>
</dbReference>
<dbReference type="InterPro" id="IPR003593">
    <property type="entry name" value="AAA+_ATPase"/>
</dbReference>
<dbReference type="Pfam" id="PF00005">
    <property type="entry name" value="ABC_tran"/>
    <property type="match status" value="1"/>
</dbReference>
<dbReference type="PROSITE" id="PS00211">
    <property type="entry name" value="ABC_TRANSPORTER_1"/>
    <property type="match status" value="1"/>
</dbReference>
<dbReference type="PROSITE" id="PS50893">
    <property type="entry name" value="ABC_TRANSPORTER_2"/>
    <property type="match status" value="1"/>
</dbReference>
<organism evidence="6 7">
    <name type="scientific">Rhodobium gokarnense</name>
    <dbReference type="NCBI Taxonomy" id="364296"/>
    <lineage>
        <taxon>Bacteria</taxon>
        <taxon>Pseudomonadati</taxon>
        <taxon>Pseudomonadota</taxon>
        <taxon>Alphaproteobacteria</taxon>
        <taxon>Hyphomicrobiales</taxon>
        <taxon>Rhodobiaceae</taxon>
        <taxon>Rhodobium</taxon>
    </lineage>
</organism>
<gene>
    <name evidence="6" type="ORF">M2319_000268</name>
</gene>
<proteinExistence type="inferred from homology"/>
<evidence type="ECO:0000259" key="5">
    <source>
        <dbReference type="PROSITE" id="PS50893"/>
    </source>
</evidence>
<dbReference type="PANTHER" id="PTHR42781:SF4">
    <property type="entry name" value="SPERMIDINE_PUTRESCINE IMPORT ATP-BINDING PROTEIN POTA"/>
    <property type="match status" value="1"/>
</dbReference>
<keyword evidence="3" id="KW-0547">Nucleotide-binding</keyword>
<evidence type="ECO:0000256" key="1">
    <source>
        <dbReference type="ARBA" id="ARBA00005417"/>
    </source>
</evidence>
<comment type="caution">
    <text evidence="6">The sequence shown here is derived from an EMBL/GenBank/DDBJ whole genome shotgun (WGS) entry which is preliminary data.</text>
</comment>
<dbReference type="InterPro" id="IPR017871">
    <property type="entry name" value="ABC_transporter-like_CS"/>
</dbReference>
<evidence type="ECO:0000313" key="6">
    <source>
        <dbReference type="EMBL" id="MCW2305952.1"/>
    </source>
</evidence>
<name>A0ABT3H6D2_9HYPH</name>
<dbReference type="InterPro" id="IPR008995">
    <property type="entry name" value="Mo/tungstate-bd_C_term_dom"/>
</dbReference>
<dbReference type="Proteomes" id="UP001209755">
    <property type="component" value="Unassembled WGS sequence"/>
</dbReference>